<evidence type="ECO:0000313" key="15">
    <source>
        <dbReference type="EMBL" id="EPS99975.1"/>
    </source>
</evidence>
<evidence type="ECO:0000256" key="7">
    <source>
        <dbReference type="ARBA" id="ARBA00022723"/>
    </source>
</evidence>
<keyword evidence="10 13" id="KW-0408">Iron</keyword>
<reference evidence="15 16" key="1">
    <citation type="journal article" date="2012" name="Science">
        <title>The Paleozoic origin of enzymatic lignin decomposition reconstructed from 31 fungal genomes.</title>
        <authorList>
            <person name="Floudas D."/>
            <person name="Binder M."/>
            <person name="Riley R."/>
            <person name="Barry K."/>
            <person name="Blanchette R.A."/>
            <person name="Henrissat B."/>
            <person name="Martinez A.T."/>
            <person name="Otillar R."/>
            <person name="Spatafora J.W."/>
            <person name="Yadav J.S."/>
            <person name="Aerts A."/>
            <person name="Benoit I."/>
            <person name="Boyd A."/>
            <person name="Carlson A."/>
            <person name="Copeland A."/>
            <person name="Coutinho P.M."/>
            <person name="de Vries R.P."/>
            <person name="Ferreira P."/>
            <person name="Findley K."/>
            <person name="Foster B."/>
            <person name="Gaskell J."/>
            <person name="Glotzer D."/>
            <person name="Gorecki P."/>
            <person name="Heitman J."/>
            <person name="Hesse C."/>
            <person name="Hori C."/>
            <person name="Igarashi K."/>
            <person name="Jurgens J.A."/>
            <person name="Kallen N."/>
            <person name="Kersten P."/>
            <person name="Kohler A."/>
            <person name="Kuees U."/>
            <person name="Kumar T.K.A."/>
            <person name="Kuo A."/>
            <person name="LaButti K."/>
            <person name="Larrondo L.F."/>
            <person name="Lindquist E."/>
            <person name="Ling A."/>
            <person name="Lombard V."/>
            <person name="Lucas S."/>
            <person name="Lundell T."/>
            <person name="Martin R."/>
            <person name="McLaughlin D.J."/>
            <person name="Morgenstern I."/>
            <person name="Morin E."/>
            <person name="Murat C."/>
            <person name="Nagy L.G."/>
            <person name="Nolan M."/>
            <person name="Ohm R.A."/>
            <person name="Patyshakuliyeva A."/>
            <person name="Rokas A."/>
            <person name="Ruiz-Duenas F.J."/>
            <person name="Sabat G."/>
            <person name="Salamov A."/>
            <person name="Samejima M."/>
            <person name="Schmutz J."/>
            <person name="Slot J.C."/>
            <person name="St John F."/>
            <person name="Stenlid J."/>
            <person name="Sun H."/>
            <person name="Sun S."/>
            <person name="Syed K."/>
            <person name="Tsang A."/>
            <person name="Wiebenga A."/>
            <person name="Young D."/>
            <person name="Pisabarro A."/>
            <person name="Eastwood D.C."/>
            <person name="Martin F."/>
            <person name="Cullen D."/>
            <person name="Grigoriev I.V."/>
            <person name="Hibbett D.S."/>
        </authorList>
    </citation>
    <scope>NUCLEOTIDE SEQUENCE</scope>
    <source>
        <strain evidence="16">FP-58527</strain>
    </source>
</reference>
<proteinExistence type="inferred from homology"/>
<comment type="subcellular location">
    <subcellularLocation>
        <location evidence="2">Membrane</location>
        <topology evidence="2">Single-pass membrane protein</topology>
    </subcellularLocation>
</comment>
<dbReference type="InterPro" id="IPR001128">
    <property type="entry name" value="Cyt_P450"/>
</dbReference>
<dbReference type="EMBL" id="KE504152">
    <property type="protein sequence ID" value="EPS99975.1"/>
    <property type="molecule type" value="Genomic_DNA"/>
</dbReference>
<evidence type="ECO:0000256" key="9">
    <source>
        <dbReference type="ARBA" id="ARBA00023002"/>
    </source>
</evidence>
<comment type="similarity">
    <text evidence="4 14">Belongs to the cytochrome P450 family.</text>
</comment>
<evidence type="ECO:0000256" key="12">
    <source>
        <dbReference type="ARBA" id="ARBA00023136"/>
    </source>
</evidence>
<keyword evidence="16" id="KW-1185">Reference proteome</keyword>
<keyword evidence="8" id="KW-1133">Transmembrane helix</keyword>
<evidence type="ECO:0000256" key="10">
    <source>
        <dbReference type="ARBA" id="ARBA00023004"/>
    </source>
</evidence>
<sequence length="513" mass="57311">MVLLSPTVAVTLFVVFVVAAFLRRRKHPLPPGPKGLPLLGNVFDVPKTREWLAYQEWAQQYNSDIIYLNLAGTPVVVVNSLDAAYELFEKRSSLYSDRPTMTMLNDLLGCDWHFVFMGYGNRWRERRRVFHQYFHPNAALQHRPRALKGARVLLRRLLDTPDEFMGHLRHMAGSLIIGVAYGLEVKPKNDPYVATAERALHAMAMAGNAGSFLVDSIPLLKHVPAWFPGAEFQRKALEWKKSTTAMVEVPFKAVKNAVADGIAPPSMILSLLDTLDDHDDSAHLEKLYSGVAAAAYTGGSDTTVSALGSFFLAMLLYPDVQRKAQAELDRVVGSDRLPEFSDERSLPYITAVVQEVLRWRPVTPLAVPHRLTSEDEFNGYRLPAGSVIVGNGWAMLHDEKRFPNPEEFIPERFLTPRGELNTDMKDAELPAFGFGRRICPGRYLACASLWISIASILSTLEIYKPLDDSGTPIEPSGEYSTGLVTYPLPFKCGFKPRSQAAEDLVREAVMHLD</sequence>
<evidence type="ECO:0000256" key="8">
    <source>
        <dbReference type="ARBA" id="ARBA00022989"/>
    </source>
</evidence>
<dbReference type="GO" id="GO:0016020">
    <property type="term" value="C:membrane"/>
    <property type="evidence" value="ECO:0007669"/>
    <property type="project" value="UniProtKB-SubCell"/>
</dbReference>
<dbReference type="eggNOG" id="KOG0156">
    <property type="taxonomic scope" value="Eukaryota"/>
</dbReference>
<dbReference type="OrthoDB" id="2789670at2759"/>
<dbReference type="InterPro" id="IPR036396">
    <property type="entry name" value="Cyt_P450_sf"/>
</dbReference>
<dbReference type="PANTHER" id="PTHR46300">
    <property type="entry name" value="P450, PUTATIVE (EUROFUNG)-RELATED-RELATED"/>
    <property type="match status" value="1"/>
</dbReference>
<dbReference type="GO" id="GO:0005506">
    <property type="term" value="F:iron ion binding"/>
    <property type="evidence" value="ECO:0007669"/>
    <property type="project" value="InterPro"/>
</dbReference>
<evidence type="ECO:0000313" key="16">
    <source>
        <dbReference type="Proteomes" id="UP000015241"/>
    </source>
</evidence>
<evidence type="ECO:0008006" key="17">
    <source>
        <dbReference type="Google" id="ProtNLM"/>
    </source>
</evidence>
<dbReference type="InterPro" id="IPR017972">
    <property type="entry name" value="Cyt_P450_CS"/>
</dbReference>
<dbReference type="PROSITE" id="PS00086">
    <property type="entry name" value="CYTOCHROME_P450"/>
    <property type="match status" value="1"/>
</dbReference>
<evidence type="ECO:0000256" key="4">
    <source>
        <dbReference type="ARBA" id="ARBA00010617"/>
    </source>
</evidence>
<dbReference type="Gene3D" id="1.10.630.10">
    <property type="entry name" value="Cytochrome P450"/>
    <property type="match status" value="1"/>
</dbReference>
<feature type="binding site" description="axial binding residue" evidence="13">
    <location>
        <position position="439"/>
    </location>
    <ligand>
        <name>heme</name>
        <dbReference type="ChEBI" id="CHEBI:30413"/>
    </ligand>
    <ligandPart>
        <name>Fe</name>
        <dbReference type="ChEBI" id="CHEBI:18248"/>
    </ligandPart>
</feature>
<comment type="cofactor">
    <cofactor evidence="1 13">
        <name>heme</name>
        <dbReference type="ChEBI" id="CHEBI:30413"/>
    </cofactor>
</comment>
<evidence type="ECO:0000256" key="2">
    <source>
        <dbReference type="ARBA" id="ARBA00004167"/>
    </source>
</evidence>
<keyword evidence="7 13" id="KW-0479">Metal-binding</keyword>
<evidence type="ECO:0000256" key="14">
    <source>
        <dbReference type="RuleBase" id="RU000461"/>
    </source>
</evidence>
<dbReference type="PRINTS" id="PR00385">
    <property type="entry name" value="P450"/>
</dbReference>
<evidence type="ECO:0000256" key="11">
    <source>
        <dbReference type="ARBA" id="ARBA00023033"/>
    </source>
</evidence>
<keyword evidence="11 14" id="KW-0503">Monooxygenase</keyword>
<dbReference type="PANTHER" id="PTHR46300:SF7">
    <property type="entry name" value="P450, PUTATIVE (EUROFUNG)-RELATED"/>
    <property type="match status" value="1"/>
</dbReference>
<keyword evidence="9 14" id="KW-0560">Oxidoreductase</keyword>
<dbReference type="Proteomes" id="UP000015241">
    <property type="component" value="Unassembled WGS sequence"/>
</dbReference>
<dbReference type="STRING" id="743788.S8FEQ7"/>
<keyword evidence="5 13" id="KW-0349">Heme</keyword>
<dbReference type="GO" id="GO:0020037">
    <property type="term" value="F:heme binding"/>
    <property type="evidence" value="ECO:0007669"/>
    <property type="project" value="InterPro"/>
</dbReference>
<name>S8FEQ7_FOMSC</name>
<accession>S8FEQ7</accession>
<keyword evidence="12" id="KW-0472">Membrane</keyword>
<organism evidence="15 16">
    <name type="scientific">Fomitopsis schrenkii</name>
    <name type="common">Brown rot fungus</name>
    <dbReference type="NCBI Taxonomy" id="2126942"/>
    <lineage>
        <taxon>Eukaryota</taxon>
        <taxon>Fungi</taxon>
        <taxon>Dikarya</taxon>
        <taxon>Basidiomycota</taxon>
        <taxon>Agaricomycotina</taxon>
        <taxon>Agaricomycetes</taxon>
        <taxon>Polyporales</taxon>
        <taxon>Fomitopsis</taxon>
    </lineage>
</organism>
<dbReference type="GO" id="GO:0004497">
    <property type="term" value="F:monooxygenase activity"/>
    <property type="evidence" value="ECO:0007669"/>
    <property type="project" value="UniProtKB-KW"/>
</dbReference>
<dbReference type="CDD" id="cd11065">
    <property type="entry name" value="CYP64-like"/>
    <property type="match status" value="1"/>
</dbReference>
<gene>
    <name evidence="15" type="ORF">FOMPIDRAFT_91100</name>
</gene>
<comment type="pathway">
    <text evidence="3">Secondary metabolite biosynthesis.</text>
</comment>
<dbReference type="Pfam" id="PF00067">
    <property type="entry name" value="p450"/>
    <property type="match status" value="1"/>
</dbReference>
<dbReference type="SUPFAM" id="SSF48264">
    <property type="entry name" value="Cytochrome P450"/>
    <property type="match status" value="1"/>
</dbReference>
<evidence type="ECO:0000256" key="6">
    <source>
        <dbReference type="ARBA" id="ARBA00022692"/>
    </source>
</evidence>
<protein>
    <recommendedName>
        <fullName evidence="17">Cytochrome P450</fullName>
    </recommendedName>
</protein>
<dbReference type="PRINTS" id="PR00463">
    <property type="entry name" value="EP450I"/>
</dbReference>
<evidence type="ECO:0000256" key="5">
    <source>
        <dbReference type="ARBA" id="ARBA00022617"/>
    </source>
</evidence>
<dbReference type="HOGENOM" id="CLU_001570_2_3_1"/>
<dbReference type="InParanoid" id="S8FEQ7"/>
<keyword evidence="6" id="KW-0812">Transmembrane</keyword>
<dbReference type="AlphaFoldDB" id="S8FEQ7"/>
<dbReference type="InterPro" id="IPR050364">
    <property type="entry name" value="Cytochrome_P450_fung"/>
</dbReference>
<evidence type="ECO:0000256" key="3">
    <source>
        <dbReference type="ARBA" id="ARBA00005179"/>
    </source>
</evidence>
<dbReference type="InterPro" id="IPR002401">
    <property type="entry name" value="Cyt_P450_E_grp-I"/>
</dbReference>
<dbReference type="GO" id="GO:0016705">
    <property type="term" value="F:oxidoreductase activity, acting on paired donors, with incorporation or reduction of molecular oxygen"/>
    <property type="evidence" value="ECO:0007669"/>
    <property type="project" value="InterPro"/>
</dbReference>
<evidence type="ECO:0000256" key="1">
    <source>
        <dbReference type="ARBA" id="ARBA00001971"/>
    </source>
</evidence>
<evidence type="ECO:0000256" key="13">
    <source>
        <dbReference type="PIRSR" id="PIRSR602401-1"/>
    </source>
</evidence>